<dbReference type="EMBL" id="JALHLE010000009">
    <property type="protein sequence ID" value="MCJ2178572.1"/>
    <property type="molecule type" value="Genomic_DNA"/>
</dbReference>
<keyword evidence="2" id="KW-1185">Reference proteome</keyword>
<evidence type="ECO:0000313" key="1">
    <source>
        <dbReference type="EMBL" id="MCJ2178572.1"/>
    </source>
</evidence>
<name>A0ABT0B0L1_9SPHN</name>
<gene>
    <name evidence="1" type="ORF">MTR64_08355</name>
</gene>
<dbReference type="Proteomes" id="UP001162880">
    <property type="component" value="Unassembled WGS sequence"/>
</dbReference>
<accession>A0ABT0B0L1</accession>
<proteinExistence type="predicted"/>
<protein>
    <submittedName>
        <fullName evidence="1">Uncharacterized protein</fullName>
    </submittedName>
</protein>
<comment type="caution">
    <text evidence="1">The sequence shown here is derived from an EMBL/GenBank/DDBJ whole genome shotgun (WGS) entry which is preliminary data.</text>
</comment>
<reference evidence="1" key="1">
    <citation type="submission" date="2022-03" db="EMBL/GenBank/DDBJ databases">
        <title>Identification of a novel bacterium isolated from mangrove sediments.</title>
        <authorList>
            <person name="Pan X."/>
        </authorList>
    </citation>
    <scope>NUCLEOTIDE SEQUENCE</scope>
    <source>
        <strain evidence="1">B2580</strain>
    </source>
</reference>
<dbReference type="RefSeq" id="WP_243992733.1">
    <property type="nucleotide sequence ID" value="NZ_JALHLE010000009.1"/>
</dbReference>
<evidence type="ECO:0000313" key="2">
    <source>
        <dbReference type="Proteomes" id="UP001162880"/>
    </source>
</evidence>
<organism evidence="1 2">
    <name type="scientific">Novosphingobium album</name>
    <name type="common">ex Hu et al. 2023</name>
    <dbReference type="NCBI Taxonomy" id="2930093"/>
    <lineage>
        <taxon>Bacteria</taxon>
        <taxon>Pseudomonadati</taxon>
        <taxon>Pseudomonadota</taxon>
        <taxon>Alphaproteobacteria</taxon>
        <taxon>Sphingomonadales</taxon>
        <taxon>Sphingomonadaceae</taxon>
        <taxon>Novosphingobium</taxon>
    </lineage>
</organism>
<sequence>MARKLILIMAVVTAALVYEGITPQVIKQDIKAYSRQSVRAMTGMNADGSWGA</sequence>